<comment type="caution">
    <text evidence="1">The sequence shown here is derived from an EMBL/GenBank/DDBJ whole genome shotgun (WGS) entry which is preliminary data.</text>
</comment>
<organism evidence="1 2">
    <name type="scientific">Paenibacillus phyllosphaerae</name>
    <dbReference type="NCBI Taxonomy" id="274593"/>
    <lineage>
        <taxon>Bacteria</taxon>
        <taxon>Bacillati</taxon>
        <taxon>Bacillota</taxon>
        <taxon>Bacilli</taxon>
        <taxon>Bacillales</taxon>
        <taxon>Paenibacillaceae</taxon>
        <taxon>Paenibacillus</taxon>
    </lineage>
</organism>
<evidence type="ECO:0000313" key="2">
    <source>
        <dbReference type="Proteomes" id="UP000570361"/>
    </source>
</evidence>
<name>A0A7W5FLS1_9BACL</name>
<keyword evidence="2" id="KW-1185">Reference proteome</keyword>
<proteinExistence type="predicted"/>
<gene>
    <name evidence="1" type="ORF">FHS18_001577</name>
</gene>
<reference evidence="1 2" key="1">
    <citation type="submission" date="2020-08" db="EMBL/GenBank/DDBJ databases">
        <title>Genomic Encyclopedia of Type Strains, Phase III (KMG-III): the genomes of soil and plant-associated and newly described type strains.</title>
        <authorList>
            <person name="Whitman W."/>
        </authorList>
    </citation>
    <scope>NUCLEOTIDE SEQUENCE [LARGE SCALE GENOMIC DNA]</scope>
    <source>
        <strain evidence="1 2">CECT 5862</strain>
    </source>
</reference>
<sequence>MKKSLIGIISLLLLAGYGVYDYTKPNDTLETDNSVKGQVSVGIDQDEVAPNFELC</sequence>
<accession>A0A7W5FLS1</accession>
<dbReference type="EMBL" id="JACHXK010000002">
    <property type="protein sequence ID" value="MBB3109525.1"/>
    <property type="molecule type" value="Genomic_DNA"/>
</dbReference>
<dbReference type="RefSeq" id="WP_183598626.1">
    <property type="nucleotide sequence ID" value="NZ_JACHXK010000002.1"/>
</dbReference>
<dbReference type="AlphaFoldDB" id="A0A7W5FLS1"/>
<evidence type="ECO:0000313" key="1">
    <source>
        <dbReference type="EMBL" id="MBB3109525.1"/>
    </source>
</evidence>
<protein>
    <submittedName>
        <fullName evidence="1">Uncharacterized protein</fullName>
    </submittedName>
</protein>
<dbReference type="Proteomes" id="UP000570361">
    <property type="component" value="Unassembled WGS sequence"/>
</dbReference>